<dbReference type="STRING" id="1188319.OYT1_00232"/>
<dbReference type="InterPro" id="IPR036412">
    <property type="entry name" value="HAD-like_sf"/>
</dbReference>
<dbReference type="Proteomes" id="UP000033070">
    <property type="component" value="Chromosome"/>
</dbReference>
<dbReference type="PANTHER" id="PTHR43434">
    <property type="entry name" value="PHOSPHOGLYCOLATE PHOSPHATASE"/>
    <property type="match status" value="1"/>
</dbReference>
<dbReference type="Gene3D" id="3.40.50.1000">
    <property type="entry name" value="HAD superfamily/HAD-like"/>
    <property type="match status" value="1"/>
</dbReference>
<dbReference type="SFLD" id="SFLDG01129">
    <property type="entry name" value="C1.5:_HAD__Beta-PGM__Phosphata"/>
    <property type="match status" value="1"/>
</dbReference>
<dbReference type="InterPro" id="IPR023198">
    <property type="entry name" value="PGP-like_dom2"/>
</dbReference>
<dbReference type="NCBIfam" id="TIGR01549">
    <property type="entry name" value="HAD-SF-IA-v1"/>
    <property type="match status" value="1"/>
</dbReference>
<dbReference type="RefSeq" id="WP_062625484.1">
    <property type="nucleotide sequence ID" value="NZ_AP018738.1"/>
</dbReference>
<dbReference type="InterPro" id="IPR006439">
    <property type="entry name" value="HAD-SF_hydro_IA"/>
</dbReference>
<organism evidence="1 2">
    <name type="scientific">Ferriphaselus amnicola</name>
    <dbReference type="NCBI Taxonomy" id="1188319"/>
    <lineage>
        <taxon>Bacteria</taxon>
        <taxon>Pseudomonadati</taxon>
        <taxon>Pseudomonadota</taxon>
        <taxon>Betaproteobacteria</taxon>
        <taxon>Nitrosomonadales</taxon>
        <taxon>Gallionellaceae</taxon>
        <taxon>Ferriphaselus</taxon>
    </lineage>
</organism>
<dbReference type="PANTHER" id="PTHR43434:SF24">
    <property type="entry name" value="HYDROLASE-RELATED"/>
    <property type="match status" value="1"/>
</dbReference>
<dbReference type="InterPro" id="IPR041492">
    <property type="entry name" value="HAD_2"/>
</dbReference>
<evidence type="ECO:0000313" key="1">
    <source>
        <dbReference type="EMBL" id="BBE50089.1"/>
    </source>
</evidence>
<name>A0A2Z6G9R0_9PROT</name>
<dbReference type="GO" id="GO:0006281">
    <property type="term" value="P:DNA repair"/>
    <property type="evidence" value="ECO:0007669"/>
    <property type="project" value="TreeGrafter"/>
</dbReference>
<dbReference type="Pfam" id="PF13419">
    <property type="entry name" value="HAD_2"/>
    <property type="match status" value="1"/>
</dbReference>
<protein>
    <submittedName>
        <fullName evidence="1">5'-nucleotidase</fullName>
    </submittedName>
</protein>
<dbReference type="SFLD" id="SFLDS00003">
    <property type="entry name" value="Haloacid_Dehalogenase"/>
    <property type="match status" value="1"/>
</dbReference>
<dbReference type="Gene3D" id="1.10.150.240">
    <property type="entry name" value="Putative phosphatase, domain 2"/>
    <property type="match status" value="1"/>
</dbReference>
<dbReference type="GO" id="GO:0008967">
    <property type="term" value="F:phosphoglycolate phosphatase activity"/>
    <property type="evidence" value="ECO:0007669"/>
    <property type="project" value="TreeGrafter"/>
</dbReference>
<dbReference type="OrthoDB" id="9782449at2"/>
<gene>
    <name evidence="1" type="ORF">OYT1_ch0520</name>
</gene>
<dbReference type="SUPFAM" id="SSF56784">
    <property type="entry name" value="HAD-like"/>
    <property type="match status" value="1"/>
</dbReference>
<dbReference type="EMBL" id="AP018738">
    <property type="protein sequence ID" value="BBE50089.1"/>
    <property type="molecule type" value="Genomic_DNA"/>
</dbReference>
<accession>A0A2Z6G9R0</accession>
<dbReference type="InterPro" id="IPR023214">
    <property type="entry name" value="HAD_sf"/>
</dbReference>
<proteinExistence type="predicted"/>
<sequence>MSKRYDLIVFDWDGTLMDSTAVIADSIQAACRDLGVAEPDDATARHVIGLGLNEALRQAVPTLPEHQYGDLALRYRHHYLLRGDAIPLYAGAQQTLQELQAANYLLAVATGKNRNGLDRVLDSSGLRHYFHATRTADETQSKPHPAMLIELMDELKVQPERVLMIGDTTHDLQLALNAGVDALGMTHGAHPEETLRALEPLALVDDFVALRIWLRENA</sequence>
<dbReference type="AlphaFoldDB" id="A0A2Z6G9R0"/>
<keyword evidence="2" id="KW-1185">Reference proteome</keyword>
<dbReference type="SFLD" id="SFLDG01135">
    <property type="entry name" value="C1.5.6:_HAD__Beta-PGM__Phospha"/>
    <property type="match status" value="1"/>
</dbReference>
<evidence type="ECO:0000313" key="2">
    <source>
        <dbReference type="Proteomes" id="UP000033070"/>
    </source>
</evidence>
<reference evidence="1 2" key="1">
    <citation type="submission" date="2018-06" db="EMBL/GenBank/DDBJ databases">
        <title>OYT1 Genome Sequencing.</title>
        <authorList>
            <person name="Kato S."/>
            <person name="Itoh T."/>
            <person name="Ohkuma M."/>
        </authorList>
    </citation>
    <scope>NUCLEOTIDE SEQUENCE [LARGE SCALE GENOMIC DNA]</scope>
    <source>
        <strain evidence="1 2">OYT1</strain>
    </source>
</reference>
<dbReference type="InterPro" id="IPR050155">
    <property type="entry name" value="HAD-like_hydrolase_sf"/>
</dbReference>
<dbReference type="KEGG" id="fam:OYT1_ch0520"/>
<dbReference type="GO" id="GO:0005829">
    <property type="term" value="C:cytosol"/>
    <property type="evidence" value="ECO:0007669"/>
    <property type="project" value="TreeGrafter"/>
</dbReference>